<feature type="transmembrane region" description="Helical" evidence="1">
    <location>
        <begin position="171"/>
        <end position="196"/>
    </location>
</feature>
<dbReference type="InParanoid" id="A0A1Y1XJY9"/>
<comment type="caution">
    <text evidence="2">The sequence shown here is derived from an EMBL/GenBank/DDBJ whole genome shotgun (WGS) entry which is preliminary data.</text>
</comment>
<evidence type="ECO:0000256" key="1">
    <source>
        <dbReference type="SAM" id="Phobius"/>
    </source>
</evidence>
<reference evidence="2 3" key="1">
    <citation type="submission" date="2016-07" db="EMBL/GenBank/DDBJ databases">
        <title>Pervasive Adenine N6-methylation of Active Genes in Fungi.</title>
        <authorList>
            <consortium name="DOE Joint Genome Institute"/>
            <person name="Mondo S.J."/>
            <person name="Dannebaum R.O."/>
            <person name="Kuo R.C."/>
            <person name="Labutti K."/>
            <person name="Haridas S."/>
            <person name="Kuo A."/>
            <person name="Salamov A."/>
            <person name="Ahrendt S.R."/>
            <person name="Lipzen A."/>
            <person name="Sullivan W."/>
            <person name="Andreopoulos W.B."/>
            <person name="Clum A."/>
            <person name="Lindquist E."/>
            <person name="Daum C."/>
            <person name="Ramamoorthy G.K."/>
            <person name="Gryganskyi A."/>
            <person name="Culley D."/>
            <person name="Magnuson J.K."/>
            <person name="James T.Y."/>
            <person name="O'Malley M.A."/>
            <person name="Stajich J.E."/>
            <person name="Spatafora J.W."/>
            <person name="Visel A."/>
            <person name="Grigoriev I.V."/>
        </authorList>
    </citation>
    <scope>NUCLEOTIDE SEQUENCE [LARGE SCALE GENOMIC DNA]</scope>
    <source>
        <strain evidence="2 3">CBS 931.73</strain>
    </source>
</reference>
<evidence type="ECO:0008006" key="4">
    <source>
        <dbReference type="Google" id="ProtNLM"/>
    </source>
</evidence>
<evidence type="ECO:0000313" key="2">
    <source>
        <dbReference type="EMBL" id="ORX86013.1"/>
    </source>
</evidence>
<name>A0A1Y1XJY9_9FUNG</name>
<keyword evidence="1" id="KW-1133">Transmembrane helix</keyword>
<dbReference type="EMBL" id="MCFE01000580">
    <property type="protein sequence ID" value="ORX86013.1"/>
    <property type="molecule type" value="Genomic_DNA"/>
</dbReference>
<dbReference type="AlphaFoldDB" id="A0A1Y1XJY9"/>
<sequence>MSGRIWNEVLQVLDFTNDFRQTVAMYTWFRSKSVRGSFPVSVNIGRRLGKWMMLSYIYVLILAILVCTAIFNFMAVTMLYVNQTVVQSCQIFAWICPVCYLGTKNITYMYFMERVYIIRGNYTSRLRFKLYWFHGFLILLCFSLMVTVIVYDTHQRSSAGCQLRFSFFTTTALLVFDSTLNLYLTLLFVIPICVTTKWSPYRARFKNLAKRVLFASIVALLFTVTNLVVCLAKPDLLDKECLLLCCFDLNVSALVVDYSSSAKVEDTTETELTTNGVAGIFKSSA</sequence>
<feature type="transmembrane region" description="Helical" evidence="1">
    <location>
        <begin position="208"/>
        <end position="229"/>
    </location>
</feature>
<evidence type="ECO:0000313" key="3">
    <source>
        <dbReference type="Proteomes" id="UP000193498"/>
    </source>
</evidence>
<feature type="transmembrane region" description="Helical" evidence="1">
    <location>
        <begin position="91"/>
        <end position="111"/>
    </location>
</feature>
<keyword evidence="1" id="KW-0812">Transmembrane</keyword>
<dbReference type="OrthoDB" id="3210850at2759"/>
<feature type="transmembrane region" description="Helical" evidence="1">
    <location>
        <begin position="56"/>
        <end position="79"/>
    </location>
</feature>
<dbReference type="PANTHER" id="PTHR38848">
    <property type="entry name" value="G-PROTEIN COUPLED RECEPTORS FAMILY 3 PROFILE DOMAIN-CONTAINING PROTEIN"/>
    <property type="match status" value="1"/>
</dbReference>
<gene>
    <name evidence="2" type="ORF">K493DRAFT_386648</name>
</gene>
<protein>
    <recommendedName>
        <fullName evidence="4">G-protein coupled receptors family 1 profile domain-containing protein</fullName>
    </recommendedName>
</protein>
<dbReference type="PANTHER" id="PTHR38848:SF3">
    <property type="entry name" value="G-PROTEIN COUPLED RECEPTORS FAMILY 3 PROFILE DOMAIN-CONTAINING PROTEIN"/>
    <property type="match status" value="1"/>
</dbReference>
<keyword evidence="1" id="KW-0472">Membrane</keyword>
<accession>A0A1Y1XJY9</accession>
<feature type="transmembrane region" description="Helical" evidence="1">
    <location>
        <begin position="131"/>
        <end position="151"/>
    </location>
</feature>
<proteinExistence type="predicted"/>
<organism evidence="2 3">
    <name type="scientific">Basidiobolus meristosporus CBS 931.73</name>
    <dbReference type="NCBI Taxonomy" id="1314790"/>
    <lineage>
        <taxon>Eukaryota</taxon>
        <taxon>Fungi</taxon>
        <taxon>Fungi incertae sedis</taxon>
        <taxon>Zoopagomycota</taxon>
        <taxon>Entomophthoromycotina</taxon>
        <taxon>Basidiobolomycetes</taxon>
        <taxon>Basidiobolales</taxon>
        <taxon>Basidiobolaceae</taxon>
        <taxon>Basidiobolus</taxon>
    </lineage>
</organism>
<dbReference type="Proteomes" id="UP000193498">
    <property type="component" value="Unassembled WGS sequence"/>
</dbReference>
<keyword evidence="3" id="KW-1185">Reference proteome</keyword>